<dbReference type="GO" id="GO:0008270">
    <property type="term" value="F:zinc ion binding"/>
    <property type="evidence" value="ECO:0007669"/>
    <property type="project" value="InterPro"/>
</dbReference>
<dbReference type="AlphaFoldDB" id="A0A1A9W1S5"/>
<comment type="function">
    <text evidence="13">Involved in the digestion of the blood meal.</text>
</comment>
<keyword evidence="4" id="KW-0964">Secreted</keyword>
<keyword evidence="5" id="KW-0121">Carboxypeptidase</keyword>
<protein>
    <recommendedName>
        <fullName evidence="14">Zinc carboxypeptidase A 1</fullName>
    </recommendedName>
</protein>
<dbReference type="PRINTS" id="PR00765">
    <property type="entry name" value="CRBOXYPTASEA"/>
</dbReference>
<dbReference type="Pfam" id="PF02244">
    <property type="entry name" value="Propep_M14"/>
    <property type="match status" value="1"/>
</dbReference>
<keyword evidence="9" id="KW-0378">Hydrolase</keyword>
<keyword evidence="11" id="KW-0482">Metalloprotease</keyword>
<dbReference type="SUPFAM" id="SSF53187">
    <property type="entry name" value="Zn-dependent exopeptidases"/>
    <property type="match status" value="1"/>
</dbReference>
<evidence type="ECO:0000256" key="11">
    <source>
        <dbReference type="ARBA" id="ARBA00023049"/>
    </source>
</evidence>
<dbReference type="SUPFAM" id="SSF54897">
    <property type="entry name" value="Protease propeptides/inhibitors"/>
    <property type="match status" value="1"/>
</dbReference>
<feature type="active site" description="Proton donor/acceptor" evidence="15">
    <location>
        <position position="386"/>
    </location>
</feature>
<feature type="domain" description="Peptidase M14" evidence="17">
    <location>
        <begin position="125"/>
        <end position="420"/>
    </location>
</feature>
<keyword evidence="8 16" id="KW-0732">Signal</keyword>
<evidence type="ECO:0000256" key="6">
    <source>
        <dbReference type="ARBA" id="ARBA00022670"/>
    </source>
</evidence>
<evidence type="ECO:0000256" key="14">
    <source>
        <dbReference type="ARBA" id="ARBA00069039"/>
    </source>
</evidence>
<proteinExistence type="inferred from homology"/>
<dbReference type="SMART" id="SM00631">
    <property type="entry name" value="Zn_pept"/>
    <property type="match status" value="1"/>
</dbReference>
<dbReference type="EnsemblMetazoa" id="GBRI003250-RA">
    <property type="protein sequence ID" value="GBRI003250-PA"/>
    <property type="gene ID" value="GBRI003250"/>
</dbReference>
<evidence type="ECO:0000259" key="17">
    <source>
        <dbReference type="PROSITE" id="PS52035"/>
    </source>
</evidence>
<feature type="signal peptide" evidence="16">
    <location>
        <begin position="1"/>
        <end position="21"/>
    </location>
</feature>
<keyword evidence="19" id="KW-1185">Reference proteome</keyword>
<evidence type="ECO:0000256" key="13">
    <source>
        <dbReference type="ARBA" id="ARBA00057299"/>
    </source>
</evidence>
<evidence type="ECO:0000256" key="5">
    <source>
        <dbReference type="ARBA" id="ARBA00022645"/>
    </source>
</evidence>
<dbReference type="Gene3D" id="3.30.70.340">
    <property type="entry name" value="Metallocarboxypeptidase-like"/>
    <property type="match status" value="1"/>
</dbReference>
<dbReference type="PROSITE" id="PS52035">
    <property type="entry name" value="PEPTIDASE_M14"/>
    <property type="match status" value="1"/>
</dbReference>
<evidence type="ECO:0000256" key="7">
    <source>
        <dbReference type="ARBA" id="ARBA00022723"/>
    </source>
</evidence>
<dbReference type="PROSITE" id="PS00132">
    <property type="entry name" value="CARBOXYPEPT_ZN_1"/>
    <property type="match status" value="1"/>
</dbReference>
<dbReference type="InterPro" id="IPR057246">
    <property type="entry name" value="CARBOXYPEPT_ZN_1"/>
</dbReference>
<dbReference type="GO" id="GO:0004181">
    <property type="term" value="F:metallocarboxypeptidase activity"/>
    <property type="evidence" value="ECO:0007669"/>
    <property type="project" value="InterPro"/>
</dbReference>
<comment type="similarity">
    <text evidence="3 15">Belongs to the peptidase M14 family.</text>
</comment>
<dbReference type="Gene3D" id="3.40.630.10">
    <property type="entry name" value="Zn peptidases"/>
    <property type="match status" value="1"/>
</dbReference>
<evidence type="ECO:0000256" key="10">
    <source>
        <dbReference type="ARBA" id="ARBA00022833"/>
    </source>
</evidence>
<evidence type="ECO:0000256" key="4">
    <source>
        <dbReference type="ARBA" id="ARBA00022525"/>
    </source>
</evidence>
<dbReference type="InterPro" id="IPR003146">
    <property type="entry name" value="M14A_act_pep"/>
</dbReference>
<reference evidence="18" key="2">
    <citation type="submission" date="2020-05" db="UniProtKB">
        <authorList>
            <consortium name="EnsemblMetazoa"/>
        </authorList>
    </citation>
    <scope>IDENTIFICATION</scope>
    <source>
        <strain evidence="18">IAEA</strain>
    </source>
</reference>
<evidence type="ECO:0000256" key="8">
    <source>
        <dbReference type="ARBA" id="ARBA00022729"/>
    </source>
</evidence>
<dbReference type="PANTHER" id="PTHR11705">
    <property type="entry name" value="PROTEASE FAMILY M14 CARBOXYPEPTIDASE A,B"/>
    <property type="match status" value="1"/>
</dbReference>
<evidence type="ECO:0000256" key="3">
    <source>
        <dbReference type="ARBA" id="ARBA00005988"/>
    </source>
</evidence>
<evidence type="ECO:0000256" key="2">
    <source>
        <dbReference type="ARBA" id="ARBA00004613"/>
    </source>
</evidence>
<evidence type="ECO:0000256" key="15">
    <source>
        <dbReference type="PROSITE-ProRule" id="PRU01379"/>
    </source>
</evidence>
<dbReference type="STRING" id="37001.A0A1A9W1S5"/>
<dbReference type="GO" id="GO:0005615">
    <property type="term" value="C:extracellular space"/>
    <property type="evidence" value="ECO:0007669"/>
    <property type="project" value="TreeGrafter"/>
</dbReference>
<feature type="chain" id="PRO_5008399864" description="Zinc carboxypeptidase A 1" evidence="16">
    <location>
        <begin position="22"/>
        <end position="426"/>
    </location>
</feature>
<evidence type="ECO:0000256" key="12">
    <source>
        <dbReference type="ARBA" id="ARBA00023157"/>
    </source>
</evidence>
<evidence type="ECO:0000256" key="1">
    <source>
        <dbReference type="ARBA" id="ARBA00001947"/>
    </source>
</evidence>
<name>A0A1A9W1S5_9MUSC</name>
<evidence type="ECO:0000256" key="16">
    <source>
        <dbReference type="SAM" id="SignalP"/>
    </source>
</evidence>
<dbReference type="Proteomes" id="UP000091820">
    <property type="component" value="Unassembled WGS sequence"/>
</dbReference>
<dbReference type="CDD" id="cd03860">
    <property type="entry name" value="M14_CP_A-B_like"/>
    <property type="match status" value="1"/>
</dbReference>
<evidence type="ECO:0000313" key="19">
    <source>
        <dbReference type="Proteomes" id="UP000091820"/>
    </source>
</evidence>
<evidence type="ECO:0000256" key="9">
    <source>
        <dbReference type="ARBA" id="ARBA00022801"/>
    </source>
</evidence>
<keyword evidence="6" id="KW-0645">Protease</keyword>
<dbReference type="PANTHER" id="PTHR11705:SF123">
    <property type="entry name" value="PEPTIDASE M14 CARBOXYPEPTIDASE A DOMAIN-CONTAINING PROTEIN-RELATED"/>
    <property type="match status" value="1"/>
</dbReference>
<sequence length="426" mass="49514">MNFRYYLILKLLTYLLTTALADQGNNEFSAKIRYDNYQVYKINIKDTKQLQLMNAFQNQTKFSVWKDYNYITNDIHVMVKAQEVYNFLQLMHDYDIEKELLIENVQELIDLEQSHSGSSKFDWTRYYQLHEIEQWLDDILLTYPNVTESFSIGNSYENRPIRGIKIAFKPNNPVIFIEANIHAREWITSATATWFINELLTSEDLEVREMAENYNWYIIPVLNVDGFVFSHERDRLWRKTRQPTSTPDCIGTDPNRNFDSHWMENGGASGNPCEETYAGPEPFSESETKALAEFLTSIQHEIKIYLAFHSYSQLLLSPYGHTIDPPENYEDLLQIGKAFADAIGSLPYNTTYRYGSTATTIYITSGASVDWVYNNFDTVNVAYTIEFRDQGRFGFVLPPVQIIPNCEELMAGILALVSKSHELEYI</sequence>
<keyword evidence="12" id="KW-1015">Disulfide bond</keyword>
<dbReference type="GO" id="GO:0006508">
    <property type="term" value="P:proteolysis"/>
    <property type="evidence" value="ECO:0007669"/>
    <property type="project" value="UniProtKB-KW"/>
</dbReference>
<dbReference type="Pfam" id="PF00246">
    <property type="entry name" value="Peptidase_M14"/>
    <property type="match status" value="1"/>
</dbReference>
<accession>A0A1A9W1S5</accession>
<keyword evidence="10" id="KW-0862">Zinc</keyword>
<dbReference type="FunFam" id="3.30.70.340:FF:000002">
    <property type="entry name" value="Carboxypeptidase A"/>
    <property type="match status" value="1"/>
</dbReference>
<comment type="cofactor">
    <cofactor evidence="1">
        <name>Zn(2+)</name>
        <dbReference type="ChEBI" id="CHEBI:29105"/>
    </cofactor>
</comment>
<dbReference type="InterPro" id="IPR000834">
    <property type="entry name" value="Peptidase_M14"/>
</dbReference>
<dbReference type="FunFam" id="3.40.630.10:FF:000040">
    <property type="entry name" value="zinc carboxypeptidase"/>
    <property type="match status" value="1"/>
</dbReference>
<dbReference type="VEuPathDB" id="VectorBase:GBRI003250"/>
<dbReference type="InterPro" id="IPR036990">
    <property type="entry name" value="M14A-like_propep"/>
</dbReference>
<reference evidence="19" key="1">
    <citation type="submission" date="2014-03" db="EMBL/GenBank/DDBJ databases">
        <authorList>
            <person name="Aksoy S."/>
            <person name="Warren W."/>
            <person name="Wilson R.K."/>
        </authorList>
    </citation>
    <scope>NUCLEOTIDE SEQUENCE [LARGE SCALE GENOMIC DNA]</scope>
    <source>
        <strain evidence="19">IAEA</strain>
    </source>
</reference>
<comment type="subcellular location">
    <subcellularLocation>
        <location evidence="2">Secreted</location>
    </subcellularLocation>
</comment>
<organism evidence="18 19">
    <name type="scientific">Glossina brevipalpis</name>
    <dbReference type="NCBI Taxonomy" id="37001"/>
    <lineage>
        <taxon>Eukaryota</taxon>
        <taxon>Metazoa</taxon>
        <taxon>Ecdysozoa</taxon>
        <taxon>Arthropoda</taxon>
        <taxon>Hexapoda</taxon>
        <taxon>Insecta</taxon>
        <taxon>Pterygota</taxon>
        <taxon>Neoptera</taxon>
        <taxon>Endopterygota</taxon>
        <taxon>Diptera</taxon>
        <taxon>Brachycera</taxon>
        <taxon>Muscomorpha</taxon>
        <taxon>Hippoboscoidea</taxon>
        <taxon>Glossinidae</taxon>
        <taxon>Glossina</taxon>
    </lineage>
</organism>
<evidence type="ECO:0000313" key="18">
    <source>
        <dbReference type="EnsemblMetazoa" id="GBRI003250-PA"/>
    </source>
</evidence>
<keyword evidence="7" id="KW-0479">Metal-binding</keyword>